<dbReference type="PANTHER" id="PTHR43344">
    <property type="entry name" value="PHOSPHOSERINE PHOSPHATASE"/>
    <property type="match status" value="1"/>
</dbReference>
<dbReference type="EMBL" id="AP027041">
    <property type="protein sequence ID" value="BDU14866.1"/>
    <property type="molecule type" value="Genomic_DNA"/>
</dbReference>
<dbReference type="NCBIfam" id="TIGR01488">
    <property type="entry name" value="HAD-SF-IB"/>
    <property type="match status" value="1"/>
</dbReference>
<name>A0ABN6UES5_9GAMM</name>
<dbReference type="CDD" id="cd02612">
    <property type="entry name" value="HAD_PGPPase"/>
    <property type="match status" value="1"/>
</dbReference>
<keyword evidence="1" id="KW-0378">Hydrolase</keyword>
<dbReference type="InterPro" id="IPR006385">
    <property type="entry name" value="HAD_hydro_SerB1"/>
</dbReference>
<protein>
    <submittedName>
        <fullName evidence="1">HAD-IB family hydrolase</fullName>
    </submittedName>
</protein>
<proteinExistence type="predicted"/>
<dbReference type="Gene3D" id="1.20.1440.100">
    <property type="entry name" value="SG protein - dephosphorylation function"/>
    <property type="match status" value="1"/>
</dbReference>
<gene>
    <name evidence="1" type="ORF">LA521A_00670</name>
</gene>
<organism evidence="1 2">
    <name type="scientific">Lysobacter auxotrophicus</name>
    <dbReference type="NCBI Taxonomy" id="2992573"/>
    <lineage>
        <taxon>Bacteria</taxon>
        <taxon>Pseudomonadati</taxon>
        <taxon>Pseudomonadota</taxon>
        <taxon>Gammaproteobacteria</taxon>
        <taxon>Lysobacterales</taxon>
        <taxon>Lysobacteraceae</taxon>
        <taxon>Lysobacter</taxon>
    </lineage>
</organism>
<reference evidence="1 2" key="1">
    <citation type="journal article" date="2023" name="Int. J. Syst. Evol. Microbiol.">
        <title>Physiological and genomic analyses of cobalamin (vitamin B12)-auxotrophy of Lysobacter auxotrophicus sp. nov., a methionine-auxotrophic chitinolytic bacterium isolated from chitin-treated soil.</title>
        <authorList>
            <person name="Saito A."/>
            <person name="Dohra H."/>
            <person name="Hamada M."/>
            <person name="Moriuchi R."/>
            <person name="Kotsuchibashi Y."/>
            <person name="Mori K."/>
        </authorList>
    </citation>
    <scope>NUCLEOTIDE SEQUENCE [LARGE SCALE GENOMIC DNA]</scope>
    <source>
        <strain evidence="1 2">5-21a</strain>
    </source>
</reference>
<dbReference type="RefSeq" id="WP_281780433.1">
    <property type="nucleotide sequence ID" value="NZ_AP027041.1"/>
</dbReference>
<evidence type="ECO:0000313" key="2">
    <source>
        <dbReference type="Proteomes" id="UP001317822"/>
    </source>
</evidence>
<evidence type="ECO:0000313" key="1">
    <source>
        <dbReference type="EMBL" id="BDU14866.1"/>
    </source>
</evidence>
<accession>A0ABN6UES5</accession>
<dbReference type="PANTHER" id="PTHR43344:SF14">
    <property type="entry name" value="HAD-IB FAMILY HYDROLASE"/>
    <property type="match status" value="1"/>
</dbReference>
<sequence length="197" mass="22368">MNLALFDFDGTITTRELMPDFVRMATTKRRRVIGQVVLAPAIVGYKAGIVSGNRVRERIADFAFRGLALRDVRAAGERFARDIVPATLRPESMARLQWHREKGDTIVVVSGSFDLYLSHFCAQHGLELLCSSLESRDGVMTGRYSGAQCVGVEKARRVRERYDLSRYPVVHAYGDTHEDRDLLALAHRRWYRGRQIA</sequence>
<dbReference type="InterPro" id="IPR036412">
    <property type="entry name" value="HAD-like_sf"/>
</dbReference>
<dbReference type="NCBIfam" id="TIGR01490">
    <property type="entry name" value="HAD-SF-IB-hyp1"/>
    <property type="match status" value="1"/>
</dbReference>
<dbReference type="SUPFAM" id="SSF56784">
    <property type="entry name" value="HAD-like"/>
    <property type="match status" value="1"/>
</dbReference>
<dbReference type="Proteomes" id="UP001317822">
    <property type="component" value="Chromosome"/>
</dbReference>
<dbReference type="Pfam" id="PF12710">
    <property type="entry name" value="HAD"/>
    <property type="match status" value="1"/>
</dbReference>
<keyword evidence="2" id="KW-1185">Reference proteome</keyword>
<dbReference type="InterPro" id="IPR023214">
    <property type="entry name" value="HAD_sf"/>
</dbReference>
<dbReference type="GO" id="GO:0016787">
    <property type="term" value="F:hydrolase activity"/>
    <property type="evidence" value="ECO:0007669"/>
    <property type="project" value="UniProtKB-KW"/>
</dbReference>
<dbReference type="InterPro" id="IPR050582">
    <property type="entry name" value="HAD-like_SerB"/>
</dbReference>
<dbReference type="Gene3D" id="3.40.50.1000">
    <property type="entry name" value="HAD superfamily/HAD-like"/>
    <property type="match status" value="1"/>
</dbReference>